<accession>A0ABY4GNM7</accession>
<evidence type="ECO:0000313" key="1">
    <source>
        <dbReference type="EMBL" id="UOQ84952.1"/>
    </source>
</evidence>
<name>A0ABY4GNM7_9BACI</name>
<proteinExistence type="predicted"/>
<dbReference type="RefSeq" id="WP_244743487.1">
    <property type="nucleotide sequence ID" value="NZ_CP095071.1"/>
</dbReference>
<keyword evidence="2" id="KW-1185">Reference proteome</keyword>
<sequence length="267" mass="30198">MQLGIIIGVMAVSLFGLTSCDNNGAETDKLEKLEQASDQTHLLDNGTFTGMVEINKDGEQVSSSSTEGAFLVQGDQVDWQLKQVQQQSGEEAFVAETVQIDNRQYQRFVQQQAGSEWQQLQGEASEYPDDLKVLLEVNLEKEDVASIAVESQDNNKKYTITYSDDYFSKKKEQNMERIESLIEEAQEKGLDNNETLERSLALNQSINYLELKRSYTMNGEGILISMESVSKVEQTVEDRKQIKETTRRVSIVDYNLADLKIKKEGLD</sequence>
<evidence type="ECO:0008006" key="3">
    <source>
        <dbReference type="Google" id="ProtNLM"/>
    </source>
</evidence>
<reference evidence="1 2" key="1">
    <citation type="submission" date="2022-04" db="EMBL/GenBank/DDBJ databases">
        <title>Gracilibacillus sp. isolated from saltern.</title>
        <authorList>
            <person name="Won M."/>
            <person name="Lee C.-M."/>
            <person name="Woen H.-Y."/>
            <person name="Kwon S.-W."/>
        </authorList>
    </citation>
    <scope>NUCLEOTIDE SEQUENCE [LARGE SCALE GENOMIC DNA]</scope>
    <source>
        <strain evidence="1 2">SSPM10-3</strain>
    </source>
</reference>
<protein>
    <recommendedName>
        <fullName evidence="3">Lipoprotein</fullName>
    </recommendedName>
</protein>
<organism evidence="1 2">
    <name type="scientific">Gracilibacillus salinarum</name>
    <dbReference type="NCBI Taxonomy" id="2932255"/>
    <lineage>
        <taxon>Bacteria</taxon>
        <taxon>Bacillati</taxon>
        <taxon>Bacillota</taxon>
        <taxon>Bacilli</taxon>
        <taxon>Bacillales</taxon>
        <taxon>Bacillaceae</taxon>
        <taxon>Gracilibacillus</taxon>
    </lineage>
</organism>
<evidence type="ECO:0000313" key="2">
    <source>
        <dbReference type="Proteomes" id="UP000831537"/>
    </source>
</evidence>
<gene>
    <name evidence="1" type="ORF">MUN87_20260</name>
</gene>
<dbReference type="Proteomes" id="UP000831537">
    <property type="component" value="Chromosome"/>
</dbReference>
<dbReference type="EMBL" id="CP095071">
    <property type="protein sequence ID" value="UOQ84952.1"/>
    <property type="molecule type" value="Genomic_DNA"/>
</dbReference>